<dbReference type="EMBL" id="JAAROL010000011">
    <property type="protein sequence ID" value="MBC1333516.1"/>
    <property type="molecule type" value="Genomic_DNA"/>
</dbReference>
<accession>A0A7X0WGN8</accession>
<organism evidence="1 2">
    <name type="scientific">Listeria booriae</name>
    <dbReference type="NCBI Taxonomy" id="1552123"/>
    <lineage>
        <taxon>Bacteria</taxon>
        <taxon>Bacillati</taxon>
        <taxon>Bacillota</taxon>
        <taxon>Bacilli</taxon>
        <taxon>Bacillales</taxon>
        <taxon>Listeriaceae</taxon>
        <taxon>Listeria</taxon>
    </lineage>
</organism>
<gene>
    <name evidence="1" type="ORF">HB759_16340</name>
</gene>
<dbReference type="Proteomes" id="UP000532866">
    <property type="component" value="Unassembled WGS sequence"/>
</dbReference>
<evidence type="ECO:0000313" key="2">
    <source>
        <dbReference type="Proteomes" id="UP000532866"/>
    </source>
</evidence>
<protein>
    <submittedName>
        <fullName evidence="1">Uncharacterized protein</fullName>
    </submittedName>
</protein>
<dbReference type="RefSeq" id="WP_185369225.1">
    <property type="nucleotide sequence ID" value="NZ_JAAROK010000016.1"/>
</dbReference>
<comment type="caution">
    <text evidence="1">The sequence shown here is derived from an EMBL/GenBank/DDBJ whole genome shotgun (WGS) entry which is preliminary data.</text>
</comment>
<proteinExistence type="predicted"/>
<reference evidence="1 2" key="1">
    <citation type="submission" date="2020-03" db="EMBL/GenBank/DDBJ databases">
        <title>Soil Listeria distribution.</title>
        <authorList>
            <person name="Liao J."/>
            <person name="Wiedmann M."/>
        </authorList>
    </citation>
    <scope>NUCLEOTIDE SEQUENCE [LARGE SCALE GENOMIC DNA]</scope>
    <source>
        <strain evidence="1 2">FSL L7-1833</strain>
    </source>
</reference>
<dbReference type="AlphaFoldDB" id="A0A7X0WGN8"/>
<name>A0A7X0WGN8_9LIST</name>
<sequence length="108" mass="12408">MNKIDESLMEDKKVENKIAKEFASTFLTPEKKDVSEVTFYKAPANQKDATGNRNYFFYVNGNKAWKVGASVKSKTDEVWAFGSNDIDLVEKKDTKDVTHLKINHWESK</sequence>
<evidence type="ECO:0000313" key="1">
    <source>
        <dbReference type="EMBL" id="MBC1333516.1"/>
    </source>
</evidence>